<protein>
    <submittedName>
        <fullName evidence="1">Uncharacterized protein</fullName>
    </submittedName>
</protein>
<dbReference type="GeneID" id="190712"/>
<sequence length="370" mass="43490">MEIDPNWNYNSHNHVDSWTPTQQNALQKQQDYPDFPADSDLDYIQRKYSQNDNYQKPVYELQVYNPMNHGQLDIPEGPLEPWIGEEEVLEMGNNYCNNNGYAIPQVEAKNTVEWLKMEPIPAVPSPVAMELESPIASIDAQLDDYRRKEKAKGYSSKCLKNKKLELEHNKERFENLTSEKTDIVSKNLETEKLLHFACDRVLIPFLGDNNSNNSNIGTEDVISFLHNLEVEKNKIWQKSLLERQKDDTLVVAEKLQNIKKRELDVATYNKDNKKEMAEREKVSQVTFATRHNRVKMDFETIHYNYEAKVLEYDIRIEAEKNMLFGYYWSLFVPHAREIPGEFWEKAYNSIQNPDQMIQFQELRNIIFNPG</sequence>
<evidence type="ECO:0000313" key="3">
    <source>
        <dbReference type="WormBase" id="Y75B8A.28"/>
    </source>
</evidence>
<dbReference type="PaxDb" id="6239-Y75B8A.28"/>
<dbReference type="WormBase" id="Y75B8A.28">
    <property type="protein sequence ID" value="CE43307"/>
    <property type="gene ID" value="WBGene00013559"/>
</dbReference>
<evidence type="ECO:0000313" key="1">
    <source>
        <dbReference type="EMBL" id="CAA22088.2"/>
    </source>
</evidence>
<organism evidence="1 2">
    <name type="scientific">Caenorhabditis elegans</name>
    <dbReference type="NCBI Taxonomy" id="6239"/>
    <lineage>
        <taxon>Eukaryota</taxon>
        <taxon>Metazoa</taxon>
        <taxon>Ecdysozoa</taxon>
        <taxon>Nematoda</taxon>
        <taxon>Chromadorea</taxon>
        <taxon>Rhabditida</taxon>
        <taxon>Rhabditina</taxon>
        <taxon>Rhabditomorpha</taxon>
        <taxon>Rhabditoidea</taxon>
        <taxon>Rhabditidae</taxon>
        <taxon>Peloderinae</taxon>
        <taxon>Caenorhabditis</taxon>
    </lineage>
</organism>
<dbReference type="UCSC" id="Y75B8A.28">
    <property type="organism name" value="c. elegans"/>
</dbReference>
<dbReference type="FunCoup" id="Q9XW81">
    <property type="interactions" value="890"/>
</dbReference>
<reference evidence="1 2" key="1">
    <citation type="journal article" date="1998" name="Science">
        <title>Genome sequence of the nematode C. elegans: a platform for investigating biology.</title>
        <authorList>
            <consortium name="The C. elegans sequencing consortium"/>
            <person name="Sulson J.E."/>
            <person name="Waterston R."/>
        </authorList>
    </citation>
    <scope>NUCLEOTIDE SEQUENCE [LARGE SCALE GENOMIC DNA]</scope>
    <source>
        <strain evidence="1 2">Bristol N2</strain>
    </source>
</reference>
<dbReference type="PhylomeDB" id="Q9XW81"/>
<proteinExistence type="predicted"/>
<name>Q9XW81_CAEEL</name>
<dbReference type="HOGENOM" id="CLU_748489_0_0_1"/>
<dbReference type="Proteomes" id="UP000001940">
    <property type="component" value="Chromosome III"/>
</dbReference>
<dbReference type="AGR" id="WB:WBGene00013559"/>
<dbReference type="OMA" id="FETIHYN"/>
<evidence type="ECO:0000313" key="2">
    <source>
        <dbReference type="Proteomes" id="UP000001940"/>
    </source>
</evidence>
<dbReference type="SMR" id="Q9XW81"/>
<dbReference type="AlphaFoldDB" id="Q9XW81"/>
<dbReference type="OrthoDB" id="5858171at2759"/>
<dbReference type="KEGG" id="cel:CELE_Y75B8A.28"/>
<dbReference type="STRING" id="6239.Y75B8A.28.1"/>
<dbReference type="InParanoid" id="Q9XW81"/>
<accession>Q9XW81</accession>
<dbReference type="RefSeq" id="NP_499600.2">
    <property type="nucleotide sequence ID" value="NM_067199.2"/>
</dbReference>
<gene>
    <name evidence="1" type="ORF">CELE_Y75B8A.28</name>
    <name evidence="1 3" type="ORF">Y75B8A.28</name>
</gene>
<dbReference type="eggNOG" id="ENOG502TI89">
    <property type="taxonomic scope" value="Eukaryota"/>
</dbReference>
<dbReference type="Bgee" id="WBGene00013559">
    <property type="expression patterns" value="Expressed in adult organism and 3 other cell types or tissues"/>
</dbReference>
<dbReference type="EMBL" id="BX284603">
    <property type="protein sequence ID" value="CAA22088.2"/>
    <property type="molecule type" value="Genomic_DNA"/>
</dbReference>
<dbReference type="CTD" id="190712"/>
<keyword evidence="2" id="KW-1185">Reference proteome</keyword>